<dbReference type="Proteomes" id="UP000016880">
    <property type="component" value="Segment"/>
</dbReference>
<dbReference type="OrthoDB" id="16603at10239"/>
<dbReference type="GeneID" id="18158519"/>
<evidence type="ECO:0000313" key="2">
    <source>
        <dbReference type="Proteomes" id="UP000016880"/>
    </source>
</evidence>
<dbReference type="RefSeq" id="YP_008770197.1">
    <property type="nucleotide sequence ID" value="NC_022762.1"/>
</dbReference>
<reference evidence="1 2" key="1">
    <citation type="journal article" date="2015" name="Appl. Microbiol. Biotechnol.">
        <title>The potential of the endolysin Lysdb from Lactobacillus delbrueckii phage for combating Staphylococcus aureus during cheese manufacture from raw milk.</title>
        <authorList>
            <person name="Guo T."/>
            <person name="Xin Y."/>
            <person name="Zhang C."/>
            <person name="Ouyang X."/>
            <person name="Kong J."/>
        </authorList>
    </citation>
    <scope>NUCLEOTIDE SEQUENCE [LARGE SCALE GENOMIC DNA]</scope>
</reference>
<dbReference type="EMBL" id="KF188410">
    <property type="protein sequence ID" value="AGW43709.1"/>
    <property type="molecule type" value="Genomic_DNA"/>
</dbReference>
<protein>
    <submittedName>
        <fullName evidence="1">Uncharacterized protein</fullName>
    </submittedName>
</protein>
<sequence length="44" mass="5424">MSDDGVHFNHELDLSLKKYVQTKFEEKYSHEKYMEIFGRNWLDD</sequence>
<evidence type="ECO:0000313" key="1">
    <source>
        <dbReference type="EMBL" id="AGW43709.1"/>
    </source>
</evidence>
<gene>
    <name evidence="1" type="ORF">phiLdb_00032</name>
</gene>
<proteinExistence type="predicted"/>
<dbReference type="KEGG" id="vg:18158519"/>
<organism evidence="1 2">
    <name type="scientific">Lactobacillus phage phiLdb</name>
    <dbReference type="NCBI Taxonomy" id="1399942"/>
    <lineage>
        <taxon>Viruses</taxon>
        <taxon>Duplodnaviria</taxon>
        <taxon>Heunggongvirae</taxon>
        <taxon>Uroviricota</taxon>
        <taxon>Caudoviricetes</taxon>
        <taxon>Cequinquevirus</taxon>
        <taxon>Cequinquevirus Ldb</taxon>
    </lineage>
</organism>
<name>U3PFY1_9CAUD</name>
<keyword evidence="2" id="KW-1185">Reference proteome</keyword>
<accession>U3PFY1</accession>